<dbReference type="EMBL" id="SPOI01000011">
    <property type="protein sequence ID" value="TIB42157.1"/>
    <property type="molecule type" value="Genomic_DNA"/>
</dbReference>
<evidence type="ECO:0000313" key="8">
    <source>
        <dbReference type="EMBL" id="TIB42157.1"/>
    </source>
</evidence>
<evidence type="ECO:0000313" key="9">
    <source>
        <dbReference type="Proteomes" id="UP000306954"/>
    </source>
</evidence>
<gene>
    <name evidence="8" type="ORF">E3P86_00501</name>
    <name evidence="7" type="ORF">E3P90_01223</name>
</gene>
<keyword evidence="5 6" id="KW-0472">Membrane</keyword>
<protein>
    <submittedName>
        <fullName evidence="8">Uncharacterized protein</fullName>
    </submittedName>
</protein>
<dbReference type="OMA" id="AYPAYIM"/>
<evidence type="ECO:0000256" key="6">
    <source>
        <dbReference type="SAM" id="Phobius"/>
    </source>
</evidence>
<proteinExistence type="inferred from homology"/>
<keyword evidence="4 6" id="KW-1133">Transmembrane helix</keyword>
<comment type="subcellular location">
    <subcellularLocation>
        <location evidence="1">Membrane</location>
    </subcellularLocation>
</comment>
<evidence type="ECO:0000256" key="2">
    <source>
        <dbReference type="ARBA" id="ARBA00007590"/>
    </source>
</evidence>
<dbReference type="Proteomes" id="UP000310689">
    <property type="component" value="Unassembled WGS sequence"/>
</dbReference>
<evidence type="ECO:0000313" key="7">
    <source>
        <dbReference type="EMBL" id="TIB14599.1"/>
    </source>
</evidence>
<reference evidence="9 10" key="1">
    <citation type="submission" date="2019-03" db="EMBL/GenBank/DDBJ databases">
        <title>Sequencing 23 genomes of Wallemia ichthyophaga.</title>
        <authorList>
            <person name="Gostincar C."/>
        </authorList>
    </citation>
    <scope>NUCLEOTIDE SEQUENCE [LARGE SCALE GENOMIC DNA]</scope>
    <source>
        <strain evidence="8 10">EXF-6200</strain>
        <strain evidence="7 9">EXF-8621</strain>
    </source>
</reference>
<dbReference type="Gene3D" id="1.10.10.1740">
    <property type="entry name" value="Transmembrane protein 14-like"/>
    <property type="match status" value="1"/>
</dbReference>
<dbReference type="InterPro" id="IPR044890">
    <property type="entry name" value="TMEM14_sf"/>
</dbReference>
<comment type="similarity">
    <text evidence="2">Belongs to the TMEM14 family.</text>
</comment>
<name>A0A4T0K771_WALIC</name>
<dbReference type="GO" id="GO:0016020">
    <property type="term" value="C:membrane"/>
    <property type="evidence" value="ECO:0007669"/>
    <property type="project" value="UniProtKB-SubCell"/>
</dbReference>
<comment type="caution">
    <text evidence="8">The sequence shown here is derived from an EMBL/GenBank/DDBJ whole genome shotgun (WGS) entry which is preliminary data.</text>
</comment>
<accession>A0A4T0K771</accession>
<sequence length="104" mass="10721">MSHHLAFSLAGLTGLGGAMGFIKKGSKASLFGGLLTSAAFASSGYLIQQNMDYGFESALAASALLTASSIGRVRASALPKMLTALGLTSGAYYAYKIKQFQDGF</sequence>
<keyword evidence="3 6" id="KW-0812">Transmembrane</keyword>
<evidence type="ECO:0000256" key="4">
    <source>
        <dbReference type="ARBA" id="ARBA00022989"/>
    </source>
</evidence>
<evidence type="ECO:0000256" key="1">
    <source>
        <dbReference type="ARBA" id="ARBA00004370"/>
    </source>
</evidence>
<evidence type="ECO:0000256" key="5">
    <source>
        <dbReference type="ARBA" id="ARBA00023136"/>
    </source>
</evidence>
<dbReference type="InterPro" id="IPR005349">
    <property type="entry name" value="TMEM14"/>
</dbReference>
<evidence type="ECO:0000256" key="3">
    <source>
        <dbReference type="ARBA" id="ARBA00022692"/>
    </source>
</evidence>
<feature type="transmembrane region" description="Helical" evidence="6">
    <location>
        <begin position="30"/>
        <end position="47"/>
    </location>
</feature>
<dbReference type="EMBL" id="SPOF01000010">
    <property type="protein sequence ID" value="TIB14599.1"/>
    <property type="molecule type" value="Genomic_DNA"/>
</dbReference>
<dbReference type="Pfam" id="PF03647">
    <property type="entry name" value="Tmemb_14"/>
    <property type="match status" value="1"/>
</dbReference>
<evidence type="ECO:0000313" key="10">
    <source>
        <dbReference type="Proteomes" id="UP000310689"/>
    </source>
</evidence>
<dbReference type="AlphaFoldDB" id="A0A4T0K771"/>
<organism evidence="8 10">
    <name type="scientific">Wallemia ichthyophaga</name>
    <dbReference type="NCBI Taxonomy" id="245174"/>
    <lineage>
        <taxon>Eukaryota</taxon>
        <taxon>Fungi</taxon>
        <taxon>Dikarya</taxon>
        <taxon>Basidiomycota</taxon>
        <taxon>Wallemiomycotina</taxon>
        <taxon>Wallemiomycetes</taxon>
        <taxon>Wallemiales</taxon>
        <taxon>Wallemiaceae</taxon>
        <taxon>Wallemia</taxon>
    </lineage>
</organism>
<dbReference type="Proteomes" id="UP000306954">
    <property type="component" value="Unassembled WGS sequence"/>
</dbReference>
<dbReference type="OrthoDB" id="5620at2759"/>